<accession>A0A4P7SHS9</accession>
<dbReference type="InterPro" id="IPR011059">
    <property type="entry name" value="Metal-dep_hydrolase_composite"/>
</dbReference>
<dbReference type="InterPro" id="IPR006680">
    <property type="entry name" value="Amidohydro-rel"/>
</dbReference>
<protein>
    <submittedName>
        <fullName evidence="2">Amidohydrolase family protein</fullName>
    </submittedName>
</protein>
<sequence length="414" mass="42784">MSTTVGSVLTGCAVWDGVADATAPGWAVHVRADGTLGAVGPEAEVLAAAPDADRVDLGGGVVVPGLLNMHVHLGLALPGAMQDAARGAGEATQTLLMTGNAAQTLRAGVTTVRLVGETGFTDMALRAAVRAGHVPGPRIFTAGHALCCTGGHGHDADAMEADGADGFRRATRVQLRAGADLIKVCISGGIAGLHETIDSPQMTDEEMAAVISTAHDWGRKVTAHAGPTPVVRRAVELGLDCVEHGYELDAEVCALMAERGVAYVPTITVSRCEEFFRANGVPQWMIDRALGAGPRHWESLQHAIAAGVTIMMGTDMPPQAEYDGTTATVREMEFMVDAGMSPLQVMRSATGVPADWLGGEDVLGRLVPGAVADLLVLDADPVADVSALRGLHAVVQGGRTVRDDRGLLTALGRP</sequence>
<keyword evidence="3" id="KW-1185">Reference proteome</keyword>
<name>A0A4P7SHS9_9CELL</name>
<dbReference type="RefSeq" id="WP_135974028.1">
    <property type="nucleotide sequence ID" value="NZ_CP039291.1"/>
</dbReference>
<dbReference type="InterPro" id="IPR051781">
    <property type="entry name" value="Metallo-dep_Hydrolase"/>
</dbReference>
<evidence type="ECO:0000313" key="3">
    <source>
        <dbReference type="Proteomes" id="UP000296469"/>
    </source>
</evidence>
<dbReference type="EMBL" id="CP039291">
    <property type="protein sequence ID" value="QCB92686.1"/>
    <property type="molecule type" value="Genomic_DNA"/>
</dbReference>
<proteinExistence type="predicted"/>
<dbReference type="InterPro" id="IPR057744">
    <property type="entry name" value="OTAase-like"/>
</dbReference>
<gene>
    <name evidence="2" type="ORF">E5225_03080</name>
</gene>
<dbReference type="Pfam" id="PF01979">
    <property type="entry name" value="Amidohydro_1"/>
    <property type="match status" value="1"/>
</dbReference>
<evidence type="ECO:0000313" key="2">
    <source>
        <dbReference type="EMBL" id="QCB92686.1"/>
    </source>
</evidence>
<dbReference type="GO" id="GO:0016810">
    <property type="term" value="F:hydrolase activity, acting on carbon-nitrogen (but not peptide) bonds"/>
    <property type="evidence" value="ECO:0007669"/>
    <property type="project" value="InterPro"/>
</dbReference>
<dbReference type="PANTHER" id="PTHR43135:SF3">
    <property type="entry name" value="ALPHA-D-RIBOSE 1-METHYLPHOSPHONATE 5-TRIPHOSPHATE DIPHOSPHATASE"/>
    <property type="match status" value="1"/>
</dbReference>
<dbReference type="PANTHER" id="PTHR43135">
    <property type="entry name" value="ALPHA-D-RIBOSE 1-METHYLPHOSPHONATE 5-TRIPHOSPHATE DIPHOSPHATASE"/>
    <property type="match status" value="1"/>
</dbReference>
<dbReference type="InterPro" id="IPR032466">
    <property type="entry name" value="Metal_Hydrolase"/>
</dbReference>
<keyword evidence="2" id="KW-0378">Hydrolase</keyword>
<dbReference type="Gene3D" id="3.20.20.140">
    <property type="entry name" value="Metal-dependent hydrolases"/>
    <property type="match status" value="1"/>
</dbReference>
<dbReference type="AlphaFoldDB" id="A0A4P7SHS9"/>
<organism evidence="2 3">
    <name type="scientific">Cellulomonas shaoxiangyii</name>
    <dbReference type="NCBI Taxonomy" id="2566013"/>
    <lineage>
        <taxon>Bacteria</taxon>
        <taxon>Bacillati</taxon>
        <taxon>Actinomycetota</taxon>
        <taxon>Actinomycetes</taxon>
        <taxon>Micrococcales</taxon>
        <taxon>Cellulomonadaceae</taxon>
        <taxon>Cellulomonas</taxon>
    </lineage>
</organism>
<dbReference type="KEGG" id="celz:E5225_03080"/>
<dbReference type="OrthoDB" id="3189065at2"/>
<dbReference type="Gene3D" id="2.30.40.10">
    <property type="entry name" value="Urease, subunit C, domain 1"/>
    <property type="match status" value="1"/>
</dbReference>
<dbReference type="SUPFAM" id="SSF51556">
    <property type="entry name" value="Metallo-dependent hydrolases"/>
    <property type="match status" value="1"/>
</dbReference>
<dbReference type="CDD" id="cd01299">
    <property type="entry name" value="Met_dep_hydrolase_A"/>
    <property type="match status" value="1"/>
</dbReference>
<dbReference type="Proteomes" id="UP000296469">
    <property type="component" value="Chromosome"/>
</dbReference>
<feature type="domain" description="Amidohydrolase-related" evidence="1">
    <location>
        <begin position="61"/>
        <end position="393"/>
    </location>
</feature>
<dbReference type="SUPFAM" id="SSF51338">
    <property type="entry name" value="Composite domain of metallo-dependent hydrolases"/>
    <property type="match status" value="1"/>
</dbReference>
<evidence type="ECO:0000259" key="1">
    <source>
        <dbReference type="Pfam" id="PF01979"/>
    </source>
</evidence>
<reference evidence="2 3" key="1">
    <citation type="submission" date="2019-04" db="EMBL/GenBank/DDBJ databases">
        <title>Isolation and identification of Cellulomonas shaoxiangyii sp. Nov. isolated from feces of the Tibetan antelopes (Pantholops hodgsonii) in the Qinghai-Tibet plateau of China.</title>
        <authorList>
            <person name="Tian Z."/>
        </authorList>
    </citation>
    <scope>NUCLEOTIDE SEQUENCE [LARGE SCALE GENOMIC DNA]</scope>
    <source>
        <strain evidence="2 3">Z28</strain>
    </source>
</reference>